<keyword evidence="3" id="KW-0732">Signal</keyword>
<feature type="chain" id="PRO_5021991458" evidence="3">
    <location>
        <begin position="23"/>
        <end position="312"/>
    </location>
</feature>
<comment type="similarity">
    <text evidence="1">Belongs to the peptidase S1 family.</text>
</comment>
<keyword evidence="5" id="KW-0645">Protease</keyword>
<accession>A0A563EH77</accession>
<dbReference type="InterPro" id="IPR043504">
    <property type="entry name" value="Peptidase_S1_PA_chymotrypsin"/>
</dbReference>
<dbReference type="InterPro" id="IPR001314">
    <property type="entry name" value="Peptidase_S1A"/>
</dbReference>
<dbReference type="InterPro" id="IPR009003">
    <property type="entry name" value="Peptidase_S1_PA"/>
</dbReference>
<protein>
    <submittedName>
        <fullName evidence="5">Serine protease</fullName>
    </submittedName>
</protein>
<gene>
    <name evidence="5" type="ORF">FKR81_37605</name>
</gene>
<dbReference type="PANTHER" id="PTHR24276">
    <property type="entry name" value="POLYSERASE-RELATED"/>
    <property type="match status" value="1"/>
</dbReference>
<evidence type="ECO:0000259" key="4">
    <source>
        <dbReference type="PROSITE" id="PS50240"/>
    </source>
</evidence>
<dbReference type="PRINTS" id="PR00722">
    <property type="entry name" value="CHYMOTRYPSIN"/>
</dbReference>
<evidence type="ECO:0000313" key="6">
    <source>
        <dbReference type="Proteomes" id="UP000316639"/>
    </source>
</evidence>
<dbReference type="GO" id="GO:0004252">
    <property type="term" value="F:serine-type endopeptidase activity"/>
    <property type="evidence" value="ECO:0007669"/>
    <property type="project" value="InterPro"/>
</dbReference>
<feature type="domain" description="Peptidase S1" evidence="4">
    <location>
        <begin position="40"/>
        <end position="287"/>
    </location>
</feature>
<keyword evidence="6" id="KW-1185">Reference proteome</keyword>
<dbReference type="InterPro" id="IPR001254">
    <property type="entry name" value="Trypsin_dom"/>
</dbReference>
<sequence length="312" mass="33425">MRAVRAACLASVALCTVTPLAAAVPPPPPGDEHGPVKPYIVGGRDATQVYSFMTSLQRPDGSHFCGGSLIAKRWVVSAAHCMGYVVPDQTKVRIGSLDRTAGGSFVGVKQAVVHPQYDPNKPGYDIALVELDQAVREKPIQIAPRSGGAGTGTRIMGWGVTCDRDLVNDPTCRQSPKVLQELDTALVPDASCNVVDPTTGKVFFDPQHELCTASRDGQARMACFGDSGGPQVRRMFGSWWLVGATTGDGDDWEMRRNVCTTGPDGKPGVGIWQDVPTYRGWIADTIWTCKRQDGEELLAQMAEAEAQLVGVN</sequence>
<dbReference type="PROSITE" id="PS00134">
    <property type="entry name" value="TRYPSIN_HIS"/>
    <property type="match status" value="1"/>
</dbReference>
<dbReference type="CDD" id="cd00190">
    <property type="entry name" value="Tryp_SPc"/>
    <property type="match status" value="1"/>
</dbReference>
<keyword evidence="2" id="KW-1015">Disulfide bond</keyword>
<evidence type="ECO:0000256" key="1">
    <source>
        <dbReference type="ARBA" id="ARBA00007664"/>
    </source>
</evidence>
<dbReference type="InterPro" id="IPR050430">
    <property type="entry name" value="Peptidase_S1"/>
</dbReference>
<dbReference type="Proteomes" id="UP000316639">
    <property type="component" value="Unassembled WGS sequence"/>
</dbReference>
<reference evidence="5 6" key="1">
    <citation type="submission" date="2019-07" db="EMBL/GenBank/DDBJ databases">
        <title>Lentzea xizangensis sp. nov., isolated from Qinghai-Tibetan Plateau Soils.</title>
        <authorList>
            <person name="Huang J."/>
        </authorList>
    </citation>
    <scope>NUCLEOTIDE SEQUENCE [LARGE SCALE GENOMIC DNA]</scope>
    <source>
        <strain evidence="5 6">FXJ1.1311</strain>
    </source>
</reference>
<dbReference type="EMBL" id="VOBR01000037">
    <property type="protein sequence ID" value="TWP45942.1"/>
    <property type="molecule type" value="Genomic_DNA"/>
</dbReference>
<name>A0A563EH77_9PSEU</name>
<dbReference type="AlphaFoldDB" id="A0A563EH77"/>
<dbReference type="OrthoDB" id="3657335at2"/>
<evidence type="ECO:0000256" key="3">
    <source>
        <dbReference type="SAM" id="SignalP"/>
    </source>
</evidence>
<comment type="caution">
    <text evidence="5">The sequence shown here is derived from an EMBL/GenBank/DDBJ whole genome shotgun (WGS) entry which is preliminary data.</text>
</comment>
<dbReference type="InterPro" id="IPR018114">
    <property type="entry name" value="TRYPSIN_HIS"/>
</dbReference>
<feature type="signal peptide" evidence="3">
    <location>
        <begin position="1"/>
        <end position="22"/>
    </location>
</feature>
<dbReference type="GO" id="GO:0006508">
    <property type="term" value="P:proteolysis"/>
    <property type="evidence" value="ECO:0007669"/>
    <property type="project" value="UniProtKB-KW"/>
</dbReference>
<evidence type="ECO:0000313" key="5">
    <source>
        <dbReference type="EMBL" id="TWP45942.1"/>
    </source>
</evidence>
<organism evidence="5 6">
    <name type="scientific">Lentzea tibetensis</name>
    <dbReference type="NCBI Taxonomy" id="2591470"/>
    <lineage>
        <taxon>Bacteria</taxon>
        <taxon>Bacillati</taxon>
        <taxon>Actinomycetota</taxon>
        <taxon>Actinomycetes</taxon>
        <taxon>Pseudonocardiales</taxon>
        <taxon>Pseudonocardiaceae</taxon>
        <taxon>Lentzea</taxon>
    </lineage>
</organism>
<dbReference type="PANTHER" id="PTHR24276:SF91">
    <property type="entry name" value="AT26814P-RELATED"/>
    <property type="match status" value="1"/>
</dbReference>
<dbReference type="Gene3D" id="2.40.10.10">
    <property type="entry name" value="Trypsin-like serine proteases"/>
    <property type="match status" value="1"/>
</dbReference>
<keyword evidence="5" id="KW-0378">Hydrolase</keyword>
<dbReference type="SMART" id="SM00020">
    <property type="entry name" value="Tryp_SPc"/>
    <property type="match status" value="1"/>
</dbReference>
<dbReference type="Pfam" id="PF00089">
    <property type="entry name" value="Trypsin"/>
    <property type="match status" value="1"/>
</dbReference>
<dbReference type="PROSITE" id="PS50240">
    <property type="entry name" value="TRYPSIN_DOM"/>
    <property type="match status" value="1"/>
</dbReference>
<proteinExistence type="inferred from homology"/>
<dbReference type="SUPFAM" id="SSF50494">
    <property type="entry name" value="Trypsin-like serine proteases"/>
    <property type="match status" value="1"/>
</dbReference>
<dbReference type="FunFam" id="2.40.10.10:FF:000068">
    <property type="entry name" value="transmembrane protease serine 2"/>
    <property type="match status" value="1"/>
</dbReference>
<evidence type="ECO:0000256" key="2">
    <source>
        <dbReference type="ARBA" id="ARBA00023157"/>
    </source>
</evidence>